<dbReference type="PATRIC" id="fig|888050.3.peg.863"/>
<dbReference type="PANTHER" id="PTHR36456">
    <property type="entry name" value="UPF0232 PROTEIN SCO3875"/>
    <property type="match status" value="1"/>
</dbReference>
<feature type="region of interest" description="Disordered" evidence="1">
    <location>
        <begin position="36"/>
        <end position="96"/>
    </location>
</feature>
<proteinExistence type="predicted"/>
<dbReference type="AlphaFoldDB" id="N6WDP9"/>
<protein>
    <recommendedName>
        <fullName evidence="4">DUF721 domain-containing protein</fullName>
    </recommendedName>
</protein>
<evidence type="ECO:0000313" key="3">
    <source>
        <dbReference type="Proteomes" id="UP000013015"/>
    </source>
</evidence>
<dbReference type="STRING" id="888050.HMPREF9004_0913"/>
<feature type="compositionally biased region" description="Polar residues" evidence="1">
    <location>
        <begin position="48"/>
        <end position="58"/>
    </location>
</feature>
<dbReference type="Pfam" id="PF05258">
    <property type="entry name" value="DciA"/>
    <property type="match status" value="1"/>
</dbReference>
<dbReference type="Proteomes" id="UP000013015">
    <property type="component" value="Unassembled WGS sequence"/>
</dbReference>
<reference evidence="2 3" key="1">
    <citation type="submission" date="2013-03" db="EMBL/GenBank/DDBJ databases">
        <title>Reference genome for the Human Microbiome Project.</title>
        <authorList>
            <person name="Aqrawi P."/>
            <person name="Ayvaz T."/>
            <person name="Bess C."/>
            <person name="Blankenburg K."/>
            <person name="Coyle M."/>
            <person name="Deng J."/>
            <person name="Forbes L."/>
            <person name="Fowler G."/>
            <person name="Francisco L."/>
            <person name="Fu Q."/>
            <person name="Gibbs R."/>
            <person name="Gross S."/>
            <person name="Gubbala S."/>
            <person name="Hale W."/>
            <person name="Hemphill L."/>
            <person name="Highlander S."/>
            <person name="Hirani K."/>
            <person name="Jackson L."/>
            <person name="Jakkamsetti A."/>
            <person name="Javaid M."/>
            <person name="Jayaseelan J.C."/>
            <person name="Jiang H."/>
            <person name="Joshi V."/>
            <person name="Korchina V."/>
            <person name="Kovar C."/>
            <person name="Lara F."/>
            <person name="Lee S."/>
            <person name="Liu Y."/>
            <person name="Mata R."/>
            <person name="Mathew T."/>
            <person name="Munidasa M."/>
            <person name="Muzny D."/>
            <person name="Nazareth L."/>
            <person name="Ngo R."/>
            <person name="Nguyen L."/>
            <person name="Nguyen N."/>
            <person name="Okwuonu G."/>
            <person name="Ongeri F."/>
            <person name="Palculict T."/>
            <person name="Patil S."/>
            <person name="Petrosino J."/>
            <person name="Pham C."/>
            <person name="Pham P."/>
            <person name="Pu L.-L."/>
            <person name="Qin X."/>
            <person name="Qu J."/>
            <person name="Reid J."/>
            <person name="Ross M."/>
            <person name="Ruth R."/>
            <person name="Saada N."/>
            <person name="San Lucas F."/>
            <person name="Santibanez J."/>
            <person name="Shang Y."/>
            <person name="Simmons D."/>
            <person name="Song X.-Z."/>
            <person name="Tang L.-Y."/>
            <person name="Thornton R."/>
            <person name="Warren J."/>
            <person name="Weissenberger G."/>
            <person name="Wilczek-Boney K."/>
            <person name="Worley K."/>
            <person name="Youmans B."/>
            <person name="Zhang J."/>
            <person name="Zhang L."/>
            <person name="Zhao Z."/>
            <person name="Zhou C."/>
            <person name="Zhu D."/>
            <person name="Zhu Y."/>
        </authorList>
    </citation>
    <scope>NUCLEOTIDE SEQUENCE [LARGE SCALE GENOMIC DNA]</scope>
    <source>
        <strain evidence="2 3">F0333</strain>
    </source>
</reference>
<comment type="caution">
    <text evidence="2">The sequence shown here is derived from an EMBL/GenBank/DDBJ whole genome shotgun (WGS) entry which is preliminary data.</text>
</comment>
<gene>
    <name evidence="2" type="ORF">HMPREF9004_0913</name>
</gene>
<evidence type="ECO:0000313" key="2">
    <source>
        <dbReference type="EMBL" id="ENO18344.1"/>
    </source>
</evidence>
<dbReference type="OrthoDB" id="5516926at2"/>
<name>N6WDP9_9ACTO</name>
<evidence type="ECO:0008006" key="4">
    <source>
        <dbReference type="Google" id="ProtNLM"/>
    </source>
</evidence>
<dbReference type="EMBL" id="AQHZ01000015">
    <property type="protein sequence ID" value="ENO18344.1"/>
    <property type="molecule type" value="Genomic_DNA"/>
</dbReference>
<dbReference type="eggNOG" id="COG5512">
    <property type="taxonomic scope" value="Bacteria"/>
</dbReference>
<accession>N6WDP9</accession>
<keyword evidence="3" id="KW-1185">Reference proteome</keyword>
<evidence type="ECO:0000256" key="1">
    <source>
        <dbReference type="SAM" id="MobiDB-lite"/>
    </source>
</evidence>
<dbReference type="HOGENOM" id="CLU_087206_0_1_11"/>
<organism evidence="2 3">
    <name type="scientific">Schaalia cardiffensis F0333</name>
    <dbReference type="NCBI Taxonomy" id="888050"/>
    <lineage>
        <taxon>Bacteria</taxon>
        <taxon>Bacillati</taxon>
        <taxon>Actinomycetota</taxon>
        <taxon>Actinomycetes</taxon>
        <taxon>Actinomycetales</taxon>
        <taxon>Actinomycetaceae</taxon>
        <taxon>Schaalia</taxon>
    </lineage>
</organism>
<dbReference type="InterPro" id="IPR007922">
    <property type="entry name" value="DciA-like"/>
</dbReference>
<sequence>MGDPDPAGTRIGEEYLARALAQAQRIARAKGYVRSAAPSWGLEETRPSLGSLTGTSEASAIELGQGNESGGAEAEETGEDGGGVHDKPGDTGALGEFRGDLHALERARIRARSKWAKAPGMAAMHLKFRDSRPIGSVLASMVKKNQWDTPTKMGSIMAKWPAIVGPQVAEHSEVETFENQTLIIRCSSTAWAKQLHLLLATIERRIDEEVGPGVVTQVIIRGPVAPSWRKGPLSVPGRGPRDTYG</sequence>
<dbReference type="PANTHER" id="PTHR36456:SF1">
    <property type="entry name" value="UPF0232 PROTEIN SCO3875"/>
    <property type="match status" value="1"/>
</dbReference>